<evidence type="ECO:0000256" key="8">
    <source>
        <dbReference type="SAM" id="Phobius"/>
    </source>
</evidence>
<dbReference type="EMBL" id="CP095061">
    <property type="protein sequence ID" value="UOQ65086.1"/>
    <property type="molecule type" value="Genomic_DNA"/>
</dbReference>
<gene>
    <name evidence="10" type="ORF">MUN86_16145</name>
</gene>
<evidence type="ECO:0000313" key="10">
    <source>
        <dbReference type="EMBL" id="UOQ65086.1"/>
    </source>
</evidence>
<evidence type="ECO:0000259" key="9">
    <source>
        <dbReference type="Pfam" id="PF00535"/>
    </source>
</evidence>
<dbReference type="Gene3D" id="3.90.550.10">
    <property type="entry name" value="Spore Coat Polysaccharide Biosynthesis Protein SpsA, Chain A"/>
    <property type="match status" value="1"/>
</dbReference>
<keyword evidence="4 8" id="KW-0812">Transmembrane</keyword>
<organism evidence="10 11">
    <name type="scientific">Hymenobacter volaticus</name>
    <dbReference type="NCBI Taxonomy" id="2932254"/>
    <lineage>
        <taxon>Bacteria</taxon>
        <taxon>Pseudomonadati</taxon>
        <taxon>Bacteroidota</taxon>
        <taxon>Cytophagia</taxon>
        <taxon>Cytophagales</taxon>
        <taxon>Hymenobacteraceae</taxon>
        <taxon>Hymenobacter</taxon>
    </lineage>
</organism>
<keyword evidence="1" id="KW-1003">Cell membrane</keyword>
<keyword evidence="3" id="KW-0808">Transferase</keyword>
<feature type="domain" description="Glycosyltransferase 2-like" evidence="9">
    <location>
        <begin position="14"/>
        <end position="151"/>
    </location>
</feature>
<keyword evidence="5" id="KW-0448">Lipopolysaccharide biosynthesis</keyword>
<name>A0ABY4G2R3_9BACT</name>
<dbReference type="CDD" id="cd04187">
    <property type="entry name" value="DPM1_like_bac"/>
    <property type="match status" value="1"/>
</dbReference>
<dbReference type="SUPFAM" id="SSF53448">
    <property type="entry name" value="Nucleotide-diphospho-sugar transferases"/>
    <property type="match status" value="1"/>
</dbReference>
<keyword evidence="7 8" id="KW-0472">Membrane</keyword>
<dbReference type="Proteomes" id="UP000830401">
    <property type="component" value="Chromosome"/>
</dbReference>
<evidence type="ECO:0000256" key="6">
    <source>
        <dbReference type="ARBA" id="ARBA00022989"/>
    </source>
</evidence>
<accession>A0ABY4G2R3</accession>
<evidence type="ECO:0000256" key="3">
    <source>
        <dbReference type="ARBA" id="ARBA00022679"/>
    </source>
</evidence>
<reference evidence="10" key="1">
    <citation type="submission" date="2022-04" db="EMBL/GenBank/DDBJ databases">
        <title>Hymenobacter sp. isolated from the air.</title>
        <authorList>
            <person name="Won M."/>
            <person name="Lee C.-M."/>
            <person name="Woen H.-Y."/>
            <person name="Kwon S.-W."/>
        </authorList>
    </citation>
    <scope>NUCLEOTIDE SEQUENCE</scope>
    <source>
        <strain evidence="10">5420S-77</strain>
    </source>
</reference>
<dbReference type="PANTHER" id="PTHR48090">
    <property type="entry name" value="UNDECAPRENYL-PHOSPHATE 4-DEOXY-4-FORMAMIDO-L-ARABINOSE TRANSFERASE-RELATED"/>
    <property type="match status" value="1"/>
</dbReference>
<dbReference type="Pfam" id="PF00535">
    <property type="entry name" value="Glycos_transf_2"/>
    <property type="match status" value="1"/>
</dbReference>
<evidence type="ECO:0000256" key="5">
    <source>
        <dbReference type="ARBA" id="ARBA00022985"/>
    </source>
</evidence>
<sequence>MSKRLPHSFPVELSIVIPLLNEAESLPELTSWIRRVLAQHGLTYEVILVDDGSTDNSWEVIEELAETDTHVRGIRFNRNYGKSAALNVGFRETIGRVVCTMDADLQDSPEELPELYRMITKDGFDLVSGWKQKRYDPLSKTIPTKLFNGVTRWISGIQLHDFNCGLKAYNQRVVKSIEVYGEMHRYIPVIAKWSGFRKIGEKVVQHQERKYGVTKFGLERFVYGFLDLLSITFVSRFRRRPMHFFGTMGTLSFVLGMLITLWLVGEKVYLAFHNLKARNVTDQPLFFLALVAVIIGVLLFLTGFLAELIQLNGPNRNDYLVRDRVNSIHSPSSY</sequence>
<evidence type="ECO:0000256" key="7">
    <source>
        <dbReference type="ARBA" id="ARBA00023136"/>
    </source>
</evidence>
<evidence type="ECO:0000256" key="2">
    <source>
        <dbReference type="ARBA" id="ARBA00022676"/>
    </source>
</evidence>
<feature type="transmembrane region" description="Helical" evidence="8">
    <location>
        <begin position="244"/>
        <end position="265"/>
    </location>
</feature>
<keyword evidence="2" id="KW-0328">Glycosyltransferase</keyword>
<proteinExistence type="predicted"/>
<keyword evidence="11" id="KW-1185">Reference proteome</keyword>
<feature type="transmembrane region" description="Helical" evidence="8">
    <location>
        <begin position="285"/>
        <end position="306"/>
    </location>
</feature>
<dbReference type="PANTHER" id="PTHR48090:SF3">
    <property type="entry name" value="UNDECAPRENYL-PHOSPHATE 4-DEOXY-4-FORMAMIDO-L-ARABINOSE TRANSFERASE"/>
    <property type="match status" value="1"/>
</dbReference>
<evidence type="ECO:0000256" key="1">
    <source>
        <dbReference type="ARBA" id="ARBA00022475"/>
    </source>
</evidence>
<dbReference type="InterPro" id="IPR029044">
    <property type="entry name" value="Nucleotide-diphossugar_trans"/>
</dbReference>
<keyword evidence="6 8" id="KW-1133">Transmembrane helix</keyword>
<protein>
    <submittedName>
        <fullName evidence="10">Glycosyltransferase family 2 protein</fullName>
    </submittedName>
</protein>
<dbReference type="InterPro" id="IPR050256">
    <property type="entry name" value="Glycosyltransferase_2"/>
</dbReference>
<dbReference type="InterPro" id="IPR001173">
    <property type="entry name" value="Glyco_trans_2-like"/>
</dbReference>
<evidence type="ECO:0000313" key="11">
    <source>
        <dbReference type="Proteomes" id="UP000830401"/>
    </source>
</evidence>
<evidence type="ECO:0000256" key="4">
    <source>
        <dbReference type="ARBA" id="ARBA00022692"/>
    </source>
</evidence>